<feature type="compositionally biased region" description="Low complexity" evidence="2">
    <location>
        <begin position="115"/>
        <end position="127"/>
    </location>
</feature>
<evidence type="ECO:0000256" key="2">
    <source>
        <dbReference type="SAM" id="MobiDB-lite"/>
    </source>
</evidence>
<feature type="compositionally biased region" description="Polar residues" evidence="2">
    <location>
        <begin position="327"/>
        <end position="337"/>
    </location>
</feature>
<feature type="compositionally biased region" description="Polar residues" evidence="2">
    <location>
        <begin position="145"/>
        <end position="155"/>
    </location>
</feature>
<feature type="compositionally biased region" description="Basic and acidic residues" evidence="2">
    <location>
        <begin position="128"/>
        <end position="144"/>
    </location>
</feature>
<proteinExistence type="predicted"/>
<feature type="compositionally biased region" description="Low complexity" evidence="2">
    <location>
        <begin position="365"/>
        <end position="374"/>
    </location>
</feature>
<dbReference type="AlphaFoldDB" id="A0A812L905"/>
<feature type="region of interest" description="Disordered" evidence="2">
    <location>
        <begin position="114"/>
        <end position="172"/>
    </location>
</feature>
<evidence type="ECO:0000313" key="4">
    <source>
        <dbReference type="Proteomes" id="UP000604046"/>
    </source>
</evidence>
<sequence>MQGTTAARPQQWPRCSVVRVRYQCHQYPYIHQSFGARCLAPSPVAPRPLLGVPARMAAEQARAPAVGQPMVHKVLPSAAQCFPSRPVFDQRRGGVSQQIAHGRRAPMRLPAARKAGPAELPAPGGADAVKRVPETSSGETKHSAQEPSTPSTTCTDEVAASAPSPPQATAPIPAWADAEEPSMPSATCTDEATRLWPPPAVAQYMESMKQEDKELEKADSEMLSAAQQIEDDHVASAWEGKKGCFGWLFSTPPRPGPPRADHVSCGLLTVLELFKEVERDQNSHGDANSCHDVESRPLDRSNKTCEPWLATSGGTAAGPARPETGEASDTSWSQVQLSKRWGHDEGRWRVEVPDPLSRSGGGGPSVVVRVGGCSDKASHGSKDSSATLKAA</sequence>
<feature type="compositionally biased region" description="Basic and acidic residues" evidence="2">
    <location>
        <begin position="279"/>
        <end position="303"/>
    </location>
</feature>
<dbReference type="EMBL" id="CAJNDS010000957">
    <property type="protein sequence ID" value="CAE7242020.1"/>
    <property type="molecule type" value="Genomic_DNA"/>
</dbReference>
<dbReference type="Proteomes" id="UP000604046">
    <property type="component" value="Unassembled WGS sequence"/>
</dbReference>
<evidence type="ECO:0000256" key="1">
    <source>
        <dbReference type="SAM" id="Coils"/>
    </source>
</evidence>
<keyword evidence="1" id="KW-0175">Coiled coil</keyword>
<comment type="caution">
    <text evidence="3">The sequence shown here is derived from an EMBL/GenBank/DDBJ whole genome shotgun (WGS) entry which is preliminary data.</text>
</comment>
<accession>A0A812L905</accession>
<protein>
    <submittedName>
        <fullName evidence="3">Uncharacterized protein</fullName>
    </submittedName>
</protein>
<feature type="region of interest" description="Disordered" evidence="2">
    <location>
        <begin position="279"/>
        <end position="391"/>
    </location>
</feature>
<evidence type="ECO:0000313" key="3">
    <source>
        <dbReference type="EMBL" id="CAE7242020.1"/>
    </source>
</evidence>
<gene>
    <name evidence="3" type="ORF">SNAT2548_LOCUS11042</name>
</gene>
<name>A0A812L905_9DINO</name>
<organism evidence="3 4">
    <name type="scientific">Symbiodinium natans</name>
    <dbReference type="NCBI Taxonomy" id="878477"/>
    <lineage>
        <taxon>Eukaryota</taxon>
        <taxon>Sar</taxon>
        <taxon>Alveolata</taxon>
        <taxon>Dinophyceae</taxon>
        <taxon>Suessiales</taxon>
        <taxon>Symbiodiniaceae</taxon>
        <taxon>Symbiodinium</taxon>
    </lineage>
</organism>
<reference evidence="3" key="1">
    <citation type="submission" date="2021-02" db="EMBL/GenBank/DDBJ databases">
        <authorList>
            <person name="Dougan E. K."/>
            <person name="Rhodes N."/>
            <person name="Thang M."/>
            <person name="Chan C."/>
        </authorList>
    </citation>
    <scope>NUCLEOTIDE SEQUENCE</scope>
</reference>
<feature type="compositionally biased region" description="Basic and acidic residues" evidence="2">
    <location>
        <begin position="341"/>
        <end position="352"/>
    </location>
</feature>
<feature type="coiled-coil region" evidence="1">
    <location>
        <begin position="201"/>
        <end position="228"/>
    </location>
</feature>
<keyword evidence="4" id="KW-1185">Reference proteome</keyword>